<dbReference type="EMBL" id="JACHMM010000001">
    <property type="protein sequence ID" value="MBB5785599.1"/>
    <property type="molecule type" value="Genomic_DNA"/>
</dbReference>
<name>A0A7W9GKL9_9ACTN</name>
<protein>
    <submittedName>
        <fullName evidence="1">Uncharacterized protein</fullName>
    </submittedName>
</protein>
<dbReference type="AlphaFoldDB" id="A0A7W9GKL9"/>
<evidence type="ECO:0000313" key="2">
    <source>
        <dbReference type="Proteomes" id="UP000542813"/>
    </source>
</evidence>
<proteinExistence type="predicted"/>
<reference evidence="1 2" key="1">
    <citation type="submission" date="2020-08" db="EMBL/GenBank/DDBJ databases">
        <title>Sequencing the genomes of 1000 actinobacteria strains.</title>
        <authorList>
            <person name="Klenk H.-P."/>
        </authorList>
    </citation>
    <scope>NUCLEOTIDE SEQUENCE [LARGE SCALE GENOMIC DNA]</scope>
    <source>
        <strain evidence="1 2">DSM 102122</strain>
    </source>
</reference>
<accession>A0A7W9GKL9</accession>
<keyword evidence="2" id="KW-1185">Reference proteome</keyword>
<dbReference type="RefSeq" id="WP_184818444.1">
    <property type="nucleotide sequence ID" value="NZ_JACHMM010000001.1"/>
</dbReference>
<comment type="caution">
    <text evidence="1">The sequence shown here is derived from an EMBL/GenBank/DDBJ whole genome shotgun (WGS) entry which is preliminary data.</text>
</comment>
<evidence type="ECO:0000313" key="1">
    <source>
        <dbReference type="EMBL" id="MBB5785599.1"/>
    </source>
</evidence>
<gene>
    <name evidence="1" type="ORF">HD601_000174</name>
</gene>
<sequence length="143" mass="15700">MTLSIAPNLQIAEHTCPDCGRPFRRITGFVHRDGAPYAVYYASCHHHEGNDVLLDAVFGTWDREDHSDHVTFGCRIGPVPGQPGPAVQLMPAAASFAAEPLFGQKLSPSEAERHPRLEDFRELVEHVLQNDTVVAQHIAAQPA</sequence>
<dbReference type="Proteomes" id="UP000542813">
    <property type="component" value="Unassembled WGS sequence"/>
</dbReference>
<organism evidence="1 2">
    <name type="scientific">Jiangella mangrovi</name>
    <dbReference type="NCBI Taxonomy" id="1524084"/>
    <lineage>
        <taxon>Bacteria</taxon>
        <taxon>Bacillati</taxon>
        <taxon>Actinomycetota</taxon>
        <taxon>Actinomycetes</taxon>
        <taxon>Jiangellales</taxon>
        <taxon>Jiangellaceae</taxon>
        <taxon>Jiangella</taxon>
    </lineage>
</organism>